<accession>A0A7G6DZD7</accession>
<dbReference type="SUPFAM" id="SSF55154">
    <property type="entry name" value="CYTH-like phosphatases"/>
    <property type="match status" value="1"/>
</dbReference>
<evidence type="ECO:0000313" key="3">
    <source>
        <dbReference type="Proteomes" id="UP000515847"/>
    </source>
</evidence>
<proteinExistence type="predicted"/>
<protein>
    <submittedName>
        <fullName evidence="2">CYTH domain-containing protein</fullName>
    </submittedName>
</protein>
<dbReference type="Proteomes" id="UP000515847">
    <property type="component" value="Chromosome"/>
</dbReference>
<dbReference type="PANTHER" id="PTHR39569">
    <property type="entry name" value="INORGANIC TRIPHOSPHATASE"/>
    <property type="match status" value="1"/>
</dbReference>
<evidence type="ECO:0000313" key="2">
    <source>
        <dbReference type="EMBL" id="QNB45191.1"/>
    </source>
</evidence>
<dbReference type="GO" id="GO:0046872">
    <property type="term" value="F:metal ion binding"/>
    <property type="evidence" value="ECO:0007669"/>
    <property type="project" value="TreeGrafter"/>
</dbReference>
<dbReference type="SMART" id="SM01118">
    <property type="entry name" value="CYTH"/>
    <property type="match status" value="1"/>
</dbReference>
<keyword evidence="3" id="KW-1185">Reference proteome</keyword>
<dbReference type="InterPro" id="IPR038186">
    <property type="entry name" value="CHAD_dom_sf"/>
</dbReference>
<dbReference type="CDD" id="cd07756">
    <property type="entry name" value="CYTH-like_Pase_CHAD"/>
    <property type="match status" value="1"/>
</dbReference>
<dbReference type="PANTHER" id="PTHR39569:SF1">
    <property type="entry name" value="INORGANIC TRIPHOSPHATASE"/>
    <property type="match status" value="1"/>
</dbReference>
<dbReference type="Pfam" id="PF05235">
    <property type="entry name" value="CHAD"/>
    <property type="match status" value="1"/>
</dbReference>
<dbReference type="Gene3D" id="2.40.320.10">
    <property type="entry name" value="Hypothetical Protein Pfu-838710-001"/>
    <property type="match status" value="1"/>
</dbReference>
<gene>
    <name evidence="2" type="ORF">BR63_01960</name>
</gene>
<dbReference type="Pfam" id="PF01928">
    <property type="entry name" value="CYTH"/>
    <property type="match status" value="1"/>
</dbReference>
<dbReference type="InterPro" id="IPR039013">
    <property type="entry name" value="YgiF"/>
</dbReference>
<dbReference type="InterPro" id="IPR007899">
    <property type="entry name" value="CHAD_dom"/>
</dbReference>
<dbReference type="InterPro" id="IPR033469">
    <property type="entry name" value="CYTH-like_dom_sf"/>
</dbReference>
<organism evidence="2 3">
    <name type="scientific">Thermanaerosceptrum fracticalcis</name>
    <dbReference type="NCBI Taxonomy" id="1712410"/>
    <lineage>
        <taxon>Bacteria</taxon>
        <taxon>Bacillati</taxon>
        <taxon>Bacillota</taxon>
        <taxon>Clostridia</taxon>
        <taxon>Eubacteriales</taxon>
        <taxon>Peptococcaceae</taxon>
        <taxon>Thermanaerosceptrum</taxon>
    </lineage>
</organism>
<evidence type="ECO:0000259" key="1">
    <source>
        <dbReference type="PROSITE" id="PS51707"/>
    </source>
</evidence>
<dbReference type="AlphaFoldDB" id="A0A7G6DZD7"/>
<dbReference type="Gene3D" id="1.40.20.10">
    <property type="entry name" value="CHAD domain"/>
    <property type="match status" value="1"/>
</dbReference>
<dbReference type="InterPro" id="IPR023577">
    <property type="entry name" value="CYTH_domain"/>
</dbReference>
<dbReference type="EMBL" id="CP045798">
    <property type="protein sequence ID" value="QNB45191.1"/>
    <property type="molecule type" value="Genomic_DNA"/>
</dbReference>
<dbReference type="KEGG" id="tfr:BR63_01960"/>
<reference evidence="2 3" key="1">
    <citation type="journal article" date="2019" name="Front. Microbiol.">
        <title>Thermoanaerosceptrum fracticalcis gen. nov. sp. nov., a Novel Fumarate-Fermenting Microorganism From a Deep Fractured Carbonate Aquifer of the US Great Basin.</title>
        <authorList>
            <person name="Hamilton-Brehm S.D."/>
            <person name="Stewart L.E."/>
            <person name="Zavarin M."/>
            <person name="Caldwell M."/>
            <person name="Lawson P.A."/>
            <person name="Onstott T.C."/>
            <person name="Grzymski J."/>
            <person name="Neveux I."/>
            <person name="Lollar B.S."/>
            <person name="Russell C.E."/>
            <person name="Moser D.P."/>
        </authorList>
    </citation>
    <scope>NUCLEOTIDE SEQUENCE [LARGE SCALE GENOMIC DNA]</scope>
    <source>
        <strain evidence="2 3">DRI-13</strain>
    </source>
</reference>
<feature type="domain" description="CYTH" evidence="1">
    <location>
        <begin position="18"/>
        <end position="223"/>
    </location>
</feature>
<dbReference type="GO" id="GO:0050355">
    <property type="term" value="F:inorganic triphosphate phosphatase activity"/>
    <property type="evidence" value="ECO:0007669"/>
    <property type="project" value="InterPro"/>
</dbReference>
<sequence>MLMFKDYLSSGRYSMGPNTEMELKLRLNDESLLGKLLNDPHIQELAQPQSLQAQWLEAIYYDTPGRALTRAGIAYRIRREGDKWIATVKADDLSAGGLHIRNEWNVEVPLPLPDLSPFLQTPVGPRLLQVAGEEQCEELLVTCFERKSLSLSWYDGSRIELAADRGEVVAGERREKFAEIELELKEGNPAVILKLGAVLARRYPLFLEPRSKFSRGLKMLGIATLEESKAKLSLDGNENVREAMLKILIENIQYVLAAYEDFLKQPQDPETLHQLRIKLHRLRSLLSFGSPLLDSESYEAKQEELRNLSLKLFPLREIDVVMTALQEITENKMMLLQPTSWFMDLMVKERKGMLERLLEEMSPGFFTAVLLDFWAWLLENPWQENNFAGMSLSDFFSCRIKGWIEELLSTG</sequence>
<name>A0A7G6DZD7_THEFR</name>
<dbReference type="PROSITE" id="PS51707">
    <property type="entry name" value="CYTH"/>
    <property type="match status" value="1"/>
</dbReference>